<dbReference type="Pfam" id="PF08546">
    <property type="entry name" value="ApbA_C"/>
    <property type="match status" value="1"/>
</dbReference>
<evidence type="ECO:0000259" key="10">
    <source>
        <dbReference type="Pfam" id="PF02558"/>
    </source>
</evidence>
<evidence type="ECO:0000256" key="4">
    <source>
        <dbReference type="ARBA" id="ARBA00019465"/>
    </source>
</evidence>
<protein>
    <recommendedName>
        <fullName evidence="4">2-dehydropantoate 2-reductase</fullName>
        <ecNumber evidence="3">1.1.1.169</ecNumber>
    </recommendedName>
    <alternativeName>
        <fullName evidence="8">Ketopantoate reductase</fullName>
    </alternativeName>
</protein>
<evidence type="ECO:0000256" key="5">
    <source>
        <dbReference type="ARBA" id="ARBA00022655"/>
    </source>
</evidence>
<dbReference type="EC" id="1.1.1.169" evidence="3"/>
<comment type="catalytic activity">
    <reaction evidence="9">
        <text>(R)-pantoate + NADP(+) = 2-dehydropantoate + NADPH + H(+)</text>
        <dbReference type="Rhea" id="RHEA:16233"/>
        <dbReference type="ChEBI" id="CHEBI:11561"/>
        <dbReference type="ChEBI" id="CHEBI:15378"/>
        <dbReference type="ChEBI" id="CHEBI:15980"/>
        <dbReference type="ChEBI" id="CHEBI:57783"/>
        <dbReference type="ChEBI" id="CHEBI:58349"/>
        <dbReference type="EC" id="1.1.1.169"/>
    </reaction>
</comment>
<dbReference type="InterPro" id="IPR003710">
    <property type="entry name" value="ApbA"/>
</dbReference>
<sequence>MGTIIPHGWYCRRGTSRLVRMDRDLKKTSAASQWQPRNPVLVWGGGAIGGCVAAFLARAGIPVKMVDVVAEHVHISRTAGLRIDGPVAQFVQAVPSSTPADLEGIYDCILLAVKAQHTEAAVAQLTPHLSPGGVVVSLQNGLNEERIAAGVGAHRTISGFVNFAADYLEPGHISYGNRGAIKLGEYTPGLTQRVEELAALLRAFDPDTSAEADVARYKWGKLAYGSLLFATALANETMSDSLSDAQHQPLFTALAGEVIGVAILAGVSPIGFDGFEPQAFAVEAPVSESKRSLSLMADHYRHSTKQRSGVWRDLAVRKRKTEVDVQIGEIVRVAKARGGQAPITEVLIRMIREIENGQRSIARENLVEFAQIVRELNA</sequence>
<dbReference type="InterPro" id="IPR013328">
    <property type="entry name" value="6PGD_dom2"/>
</dbReference>
<evidence type="ECO:0000256" key="9">
    <source>
        <dbReference type="ARBA" id="ARBA00048793"/>
    </source>
</evidence>
<evidence type="ECO:0000256" key="1">
    <source>
        <dbReference type="ARBA" id="ARBA00004994"/>
    </source>
</evidence>
<feature type="domain" description="Ketopantoate reductase C-terminal" evidence="11">
    <location>
        <begin position="214"/>
        <end position="355"/>
    </location>
</feature>
<dbReference type="PANTHER" id="PTHR21708">
    <property type="entry name" value="PROBABLE 2-DEHYDROPANTOATE 2-REDUCTASE"/>
    <property type="match status" value="1"/>
</dbReference>
<evidence type="ECO:0000313" key="13">
    <source>
        <dbReference type="Proteomes" id="UP001549320"/>
    </source>
</evidence>
<dbReference type="Proteomes" id="UP001549320">
    <property type="component" value="Unassembled WGS sequence"/>
</dbReference>
<feature type="domain" description="Ketopantoate reductase N-terminal" evidence="10">
    <location>
        <begin position="40"/>
        <end position="186"/>
    </location>
</feature>
<dbReference type="Gene3D" id="1.10.1040.10">
    <property type="entry name" value="N-(1-d-carboxylethyl)-l-norvaline Dehydrogenase, domain 2"/>
    <property type="match status" value="1"/>
</dbReference>
<dbReference type="NCBIfam" id="TIGR00745">
    <property type="entry name" value="apbA_panE"/>
    <property type="match status" value="1"/>
</dbReference>
<evidence type="ECO:0000256" key="3">
    <source>
        <dbReference type="ARBA" id="ARBA00013014"/>
    </source>
</evidence>
<reference evidence="12 13" key="1">
    <citation type="submission" date="2024-06" db="EMBL/GenBank/DDBJ databases">
        <title>Sorghum-associated microbial communities from plants grown in Nebraska, USA.</title>
        <authorList>
            <person name="Schachtman D."/>
        </authorList>
    </citation>
    <scope>NUCLEOTIDE SEQUENCE [LARGE SCALE GENOMIC DNA]</scope>
    <source>
        <strain evidence="12 13">2709</strain>
    </source>
</reference>
<dbReference type="GO" id="GO:0008677">
    <property type="term" value="F:2-dehydropantoate 2-reductase activity"/>
    <property type="evidence" value="ECO:0007669"/>
    <property type="project" value="UniProtKB-EC"/>
</dbReference>
<evidence type="ECO:0000256" key="6">
    <source>
        <dbReference type="ARBA" id="ARBA00022857"/>
    </source>
</evidence>
<comment type="similarity">
    <text evidence="2">Belongs to the ketopantoate reductase family.</text>
</comment>
<keyword evidence="5" id="KW-0566">Pantothenate biosynthesis</keyword>
<gene>
    <name evidence="12" type="ORF">ABIE13_001296</name>
</gene>
<comment type="pathway">
    <text evidence="1">Cofactor biosynthesis; (R)-pantothenate biosynthesis; (R)-pantoate from 3-methyl-2-oxobutanoate: step 2/2.</text>
</comment>
<dbReference type="InterPro" id="IPR051402">
    <property type="entry name" value="KPR-Related"/>
</dbReference>
<evidence type="ECO:0000313" key="12">
    <source>
        <dbReference type="EMBL" id="MET4576196.1"/>
    </source>
</evidence>
<evidence type="ECO:0000256" key="8">
    <source>
        <dbReference type="ARBA" id="ARBA00032024"/>
    </source>
</evidence>
<dbReference type="SUPFAM" id="SSF51735">
    <property type="entry name" value="NAD(P)-binding Rossmann-fold domains"/>
    <property type="match status" value="1"/>
</dbReference>
<evidence type="ECO:0000256" key="7">
    <source>
        <dbReference type="ARBA" id="ARBA00023002"/>
    </source>
</evidence>
<dbReference type="Gene3D" id="3.40.50.720">
    <property type="entry name" value="NAD(P)-binding Rossmann-like Domain"/>
    <property type="match status" value="1"/>
</dbReference>
<proteinExistence type="inferred from homology"/>
<accession>A0ABV2Q584</accession>
<keyword evidence="7 12" id="KW-0560">Oxidoreductase</keyword>
<dbReference type="InterPro" id="IPR013752">
    <property type="entry name" value="KPA_reductase"/>
</dbReference>
<dbReference type="InterPro" id="IPR013332">
    <property type="entry name" value="KPR_N"/>
</dbReference>
<organism evidence="12 13">
    <name type="scientific">Ottowia thiooxydans</name>
    <dbReference type="NCBI Taxonomy" id="219182"/>
    <lineage>
        <taxon>Bacteria</taxon>
        <taxon>Pseudomonadati</taxon>
        <taxon>Pseudomonadota</taxon>
        <taxon>Betaproteobacteria</taxon>
        <taxon>Burkholderiales</taxon>
        <taxon>Comamonadaceae</taxon>
        <taxon>Ottowia</taxon>
    </lineage>
</organism>
<evidence type="ECO:0000256" key="2">
    <source>
        <dbReference type="ARBA" id="ARBA00007870"/>
    </source>
</evidence>
<dbReference type="Pfam" id="PF02558">
    <property type="entry name" value="ApbA"/>
    <property type="match status" value="1"/>
</dbReference>
<keyword evidence="13" id="KW-1185">Reference proteome</keyword>
<evidence type="ECO:0000259" key="11">
    <source>
        <dbReference type="Pfam" id="PF08546"/>
    </source>
</evidence>
<dbReference type="InterPro" id="IPR008927">
    <property type="entry name" value="6-PGluconate_DH-like_C_sf"/>
</dbReference>
<dbReference type="PANTHER" id="PTHR21708:SF26">
    <property type="entry name" value="2-DEHYDROPANTOATE 2-REDUCTASE"/>
    <property type="match status" value="1"/>
</dbReference>
<name>A0ABV2Q584_9BURK</name>
<dbReference type="SUPFAM" id="SSF48179">
    <property type="entry name" value="6-phosphogluconate dehydrogenase C-terminal domain-like"/>
    <property type="match status" value="1"/>
</dbReference>
<keyword evidence="6" id="KW-0521">NADP</keyword>
<comment type="caution">
    <text evidence="12">The sequence shown here is derived from an EMBL/GenBank/DDBJ whole genome shotgun (WGS) entry which is preliminary data.</text>
</comment>
<dbReference type="InterPro" id="IPR036291">
    <property type="entry name" value="NAD(P)-bd_dom_sf"/>
</dbReference>
<dbReference type="EMBL" id="JBEPSH010000002">
    <property type="protein sequence ID" value="MET4576196.1"/>
    <property type="molecule type" value="Genomic_DNA"/>
</dbReference>